<dbReference type="InterPro" id="IPR036388">
    <property type="entry name" value="WH-like_DNA-bd_sf"/>
</dbReference>
<dbReference type="GO" id="GO:0003677">
    <property type="term" value="F:DNA binding"/>
    <property type="evidence" value="ECO:0007669"/>
    <property type="project" value="InterPro"/>
</dbReference>
<dbReference type="KEGG" id="vpn:A21D_02112"/>
<evidence type="ECO:0000313" key="3">
    <source>
        <dbReference type="Proteomes" id="UP000234237"/>
    </source>
</evidence>
<dbReference type="Pfam" id="PF08281">
    <property type="entry name" value="Sigma70_r4_2"/>
    <property type="match status" value="1"/>
</dbReference>
<dbReference type="GO" id="GO:0016987">
    <property type="term" value="F:sigma factor activity"/>
    <property type="evidence" value="ECO:0007669"/>
    <property type="project" value="InterPro"/>
</dbReference>
<dbReference type="RefSeq" id="WP_101933405.1">
    <property type="nucleotide sequence ID" value="NZ_CP018622.1"/>
</dbReference>
<evidence type="ECO:0000313" key="2">
    <source>
        <dbReference type="EMBL" id="AUJ25176.1"/>
    </source>
</evidence>
<name>A0A2K9IZT3_9BACI</name>
<evidence type="ECO:0000259" key="1">
    <source>
        <dbReference type="Pfam" id="PF08281"/>
    </source>
</evidence>
<dbReference type="InterPro" id="IPR013324">
    <property type="entry name" value="RNA_pol_sigma_r3/r4-like"/>
</dbReference>
<proteinExistence type="predicted"/>
<accession>A0A2K9IZT3</accession>
<dbReference type="InterPro" id="IPR014284">
    <property type="entry name" value="RNA_pol_sigma-70_dom"/>
</dbReference>
<dbReference type="GO" id="GO:0006352">
    <property type="term" value="P:DNA-templated transcription initiation"/>
    <property type="evidence" value="ECO:0007669"/>
    <property type="project" value="InterPro"/>
</dbReference>
<dbReference type="AlphaFoldDB" id="A0A2K9IZT3"/>
<gene>
    <name evidence="2" type="ORF">A21D_02112</name>
</gene>
<dbReference type="InterPro" id="IPR013249">
    <property type="entry name" value="RNA_pol_sigma70_r4_t2"/>
</dbReference>
<sequence>MNMWVDRLVSEYEAGRKELAKKKGKLNTEFISDREDKKHINSMINDMSESIEWMKTGRRPGNLRGIDKRSAYQRRALIDMDLFPSLDIQPEEKEISEEQKRLLVNILVELSHRERQCYLLHMAQGYSMREVAEELKISKASVQKFIERAKNKINRKLSCHTNVVRTRTGDEKAVM</sequence>
<dbReference type="CDD" id="cd06171">
    <property type="entry name" value="Sigma70_r4"/>
    <property type="match status" value="1"/>
</dbReference>
<dbReference type="NCBIfam" id="TIGR02937">
    <property type="entry name" value="sigma70-ECF"/>
    <property type="match status" value="1"/>
</dbReference>
<reference evidence="3" key="1">
    <citation type="submission" date="2016-11" db="EMBL/GenBank/DDBJ databases">
        <title>Complete genome sequence of Virgibacillus pantothenticus 21D, a halophilic bacterium isolated from the deep hypersaline anoxic basin Discovery in the Mediterranean Sea.</title>
        <authorList>
            <person name="Zeaiter Z."/>
            <person name="Booth J.M."/>
            <person name="Prosdocimi E.M."/>
            <person name="Mapelli F."/>
            <person name="Fusi M."/>
            <person name="Daffonchio D."/>
            <person name="Borin S."/>
            <person name="Crotti E."/>
        </authorList>
    </citation>
    <scope>NUCLEOTIDE SEQUENCE [LARGE SCALE GENOMIC DNA]</scope>
    <source>
        <strain evidence="3">21D</strain>
    </source>
</reference>
<dbReference type="Gene3D" id="1.10.10.10">
    <property type="entry name" value="Winged helix-like DNA-binding domain superfamily/Winged helix DNA-binding domain"/>
    <property type="match status" value="1"/>
</dbReference>
<dbReference type="EMBL" id="CP018622">
    <property type="protein sequence ID" value="AUJ25176.1"/>
    <property type="molecule type" value="Genomic_DNA"/>
</dbReference>
<dbReference type="NCBIfam" id="NF005385">
    <property type="entry name" value="PRK06930.1"/>
    <property type="match status" value="1"/>
</dbReference>
<dbReference type="Proteomes" id="UP000234237">
    <property type="component" value="Chromosome"/>
</dbReference>
<organism evidence="2 3">
    <name type="scientific">Virgibacillus dokdonensis</name>
    <dbReference type="NCBI Taxonomy" id="302167"/>
    <lineage>
        <taxon>Bacteria</taxon>
        <taxon>Bacillati</taxon>
        <taxon>Bacillota</taxon>
        <taxon>Bacilli</taxon>
        <taxon>Bacillales</taxon>
        <taxon>Bacillaceae</taxon>
        <taxon>Virgibacillus</taxon>
    </lineage>
</organism>
<dbReference type="SUPFAM" id="SSF88659">
    <property type="entry name" value="Sigma3 and sigma4 domains of RNA polymerase sigma factors"/>
    <property type="match status" value="1"/>
</dbReference>
<feature type="domain" description="RNA polymerase sigma factor 70 region 4 type 2" evidence="1">
    <location>
        <begin position="102"/>
        <end position="153"/>
    </location>
</feature>
<protein>
    <submittedName>
        <fullName evidence="2">Positive control sigma-like factor</fullName>
    </submittedName>
</protein>